<proteinExistence type="predicted"/>
<accession>A0AAD4JRN3</accession>
<evidence type="ECO:0000313" key="2">
    <source>
        <dbReference type="Proteomes" id="UP001200034"/>
    </source>
</evidence>
<name>A0AAD4JRN3_9MUSC</name>
<organism evidence="1 2">
    <name type="scientific">Drosophila rubida</name>
    <dbReference type="NCBI Taxonomy" id="30044"/>
    <lineage>
        <taxon>Eukaryota</taxon>
        <taxon>Metazoa</taxon>
        <taxon>Ecdysozoa</taxon>
        <taxon>Arthropoda</taxon>
        <taxon>Hexapoda</taxon>
        <taxon>Insecta</taxon>
        <taxon>Pterygota</taxon>
        <taxon>Neoptera</taxon>
        <taxon>Endopterygota</taxon>
        <taxon>Diptera</taxon>
        <taxon>Brachycera</taxon>
        <taxon>Muscomorpha</taxon>
        <taxon>Ephydroidea</taxon>
        <taxon>Drosophilidae</taxon>
        <taxon>Drosophila</taxon>
    </lineage>
</organism>
<reference evidence="1" key="1">
    <citation type="journal article" date="2021" name="Mol. Ecol. Resour.">
        <title>Phylogenomic analyses of the genus Drosophila reveals genomic signals of climate adaptation.</title>
        <authorList>
            <person name="Li F."/>
            <person name="Rane R.V."/>
            <person name="Luria V."/>
            <person name="Xiong Z."/>
            <person name="Chen J."/>
            <person name="Li Z."/>
            <person name="Catullo R.A."/>
            <person name="Griffin P.C."/>
            <person name="Schiffer M."/>
            <person name="Pearce S."/>
            <person name="Lee S.F."/>
            <person name="McElroy K."/>
            <person name="Stocker A."/>
            <person name="Shirriffs J."/>
            <person name="Cockerell F."/>
            <person name="Coppin C."/>
            <person name="Sgro C.M."/>
            <person name="Karger A."/>
            <person name="Cain J.W."/>
            <person name="Weber J.A."/>
            <person name="Santpere G."/>
            <person name="Kirschner M.W."/>
            <person name="Hoffmann A.A."/>
            <person name="Oakeshott J.G."/>
            <person name="Zhang G."/>
        </authorList>
    </citation>
    <scope>NUCLEOTIDE SEQUENCE</scope>
    <source>
        <strain evidence="1">BGI-SZ-2011g</strain>
    </source>
</reference>
<dbReference type="InterPro" id="IPR045330">
    <property type="entry name" value="TRM3/TARBP1"/>
</dbReference>
<dbReference type="PANTHER" id="PTHR12029:SF11">
    <property type="entry name" value="METHYLTRANSFERASE TARBP1-RELATED"/>
    <property type="match status" value="1"/>
</dbReference>
<dbReference type="GO" id="GO:0016423">
    <property type="term" value="F:tRNA (guanine) methyltransferase activity"/>
    <property type="evidence" value="ECO:0007669"/>
    <property type="project" value="TreeGrafter"/>
</dbReference>
<dbReference type="GO" id="GO:0030488">
    <property type="term" value="P:tRNA methylation"/>
    <property type="evidence" value="ECO:0007669"/>
    <property type="project" value="TreeGrafter"/>
</dbReference>
<dbReference type="Proteomes" id="UP001200034">
    <property type="component" value="Unassembled WGS sequence"/>
</dbReference>
<comment type="caution">
    <text evidence="1">The sequence shown here is derived from an EMBL/GenBank/DDBJ whole genome shotgun (WGS) entry which is preliminary data.</text>
</comment>
<evidence type="ECO:0000313" key="1">
    <source>
        <dbReference type="EMBL" id="KAH8355360.1"/>
    </source>
</evidence>
<dbReference type="AlphaFoldDB" id="A0AAD4JRN3"/>
<dbReference type="EMBL" id="JAJJHW010003889">
    <property type="protein sequence ID" value="KAH8355360.1"/>
    <property type="molecule type" value="Genomic_DNA"/>
</dbReference>
<keyword evidence="2" id="KW-1185">Reference proteome</keyword>
<sequence length="949" mass="109519">MQLNGSPTENHTENGENVEMNNMLCDLIDIHKVSGNEDALQRVLRSIYSLLDSNSDVKFSTKLFDKLIAVVIADRGDANVSRERIAKVLDAVKIHARQSPRSGSYLLRKLSSISLCEVTCLEGGDQLAPLHPYAGQIMEHLLDDFVRELGLKTACSPQLFAVLQRLLQSKLGDNRKLAYAIMRKLLGIVERCKDNAGTAQLEALQCMEPHWPAYIVIMEQLEQPDSHLVLPMLGGHLPRFVASSSDDNWLRWLRILYVRLLENHNITVARWTIEYFLMYSSITELRRVDLLNQFLDSINSTELYDAEDYFLPEVNIKMFVQNSGTLQFLEALVAVPWHSLPLLHWLRSMQPRQPHIAKSLLLKICGRVKSLQHENLRYEAQNRMFDIFEPTIESLSLGDYIQFIKALCDSFSRDHKRFTAKIASCTNILDEMVYFDKFFFMMIYRGDVNIGIELHKQMSKLPKAQHGWWRLFSFFFSLKLELPTERAEILDFYRKEYDLDVAIVENSADLHDLQMYLNDKLNCETEDEVSFVMHRCVDWFTSEKIVKWTQIEELKLNPFELLAQGTILTVQKVASLLNDIETRLQDESILKVLMNFLRQYPDSVLVATGLVKYAASFLSTEEADQILSEVLEISPFLNFNVVSCVKCVPIPLIIRGILSGSPLSGDKCIEYGYLISQYNYFFTSCRKRDSYINFVIDRRSDIPAVIDELLRINNDMVQNKVVCIENSKDHRIKMRIVRALLRITVKNPGYWSDQLWVALLALNEHENIKYMFECLVARCLPSVDLLLTRLNQLDALASCQQVSLVSVLHIYCVSKYNHIKMDQLQRIIDLLLPLTMSNDYEMRLFTQLVLHRLLQQFEDSNIKLLGVANIKNAIEANLADKIQEYQDEGRLLLPKICYQTPDGLQAADFILYMTYSPCDEYFADSLRPNIKLKSELAKFRNILRDKGSP</sequence>
<protein>
    <submittedName>
        <fullName evidence="1">Uncharacterized protein</fullName>
    </submittedName>
</protein>
<dbReference type="InterPro" id="IPR016024">
    <property type="entry name" value="ARM-type_fold"/>
</dbReference>
<gene>
    <name evidence="1" type="ORF">KR093_011714</name>
</gene>
<dbReference type="PANTHER" id="PTHR12029">
    <property type="entry name" value="RNA METHYLTRANSFERASE"/>
    <property type="match status" value="1"/>
</dbReference>
<dbReference type="SUPFAM" id="SSF48371">
    <property type="entry name" value="ARM repeat"/>
    <property type="match status" value="1"/>
</dbReference>